<name>A0A918YJA9_9ACTN</name>
<reference evidence="3" key="1">
    <citation type="journal article" date="2014" name="Int. J. Syst. Evol. Microbiol.">
        <title>Complete genome sequence of Corynebacterium casei LMG S-19264T (=DSM 44701T), isolated from a smear-ripened cheese.</title>
        <authorList>
            <consortium name="US DOE Joint Genome Institute (JGI-PGF)"/>
            <person name="Walter F."/>
            <person name="Albersmeier A."/>
            <person name="Kalinowski J."/>
            <person name="Ruckert C."/>
        </authorList>
    </citation>
    <scope>NUCLEOTIDE SEQUENCE</scope>
    <source>
        <strain evidence="3">JCM 4714</strain>
    </source>
</reference>
<dbReference type="RefSeq" id="WP_189953369.1">
    <property type="nucleotide sequence ID" value="NZ_BMVG01000007.1"/>
</dbReference>
<evidence type="ECO:0000313" key="4">
    <source>
        <dbReference type="Proteomes" id="UP000655443"/>
    </source>
</evidence>
<dbReference type="Proteomes" id="UP000655443">
    <property type="component" value="Unassembled WGS sequence"/>
</dbReference>
<gene>
    <name evidence="3" type="ORF">GCM10010339_34900</name>
</gene>
<keyword evidence="2" id="KW-0732">Signal</keyword>
<evidence type="ECO:0008006" key="5">
    <source>
        <dbReference type="Google" id="ProtNLM"/>
    </source>
</evidence>
<feature type="chain" id="PRO_5037893812" description="DUF11 domain-containing protein" evidence="2">
    <location>
        <begin position="29"/>
        <end position="178"/>
    </location>
</feature>
<feature type="signal peptide" evidence="2">
    <location>
        <begin position="1"/>
        <end position="28"/>
    </location>
</feature>
<evidence type="ECO:0000256" key="1">
    <source>
        <dbReference type="SAM" id="MobiDB-lite"/>
    </source>
</evidence>
<proteinExistence type="predicted"/>
<feature type="region of interest" description="Disordered" evidence="1">
    <location>
        <begin position="157"/>
        <end position="178"/>
    </location>
</feature>
<feature type="compositionally biased region" description="Polar residues" evidence="1">
    <location>
        <begin position="161"/>
        <end position="178"/>
    </location>
</feature>
<dbReference type="InterPro" id="IPR013783">
    <property type="entry name" value="Ig-like_fold"/>
</dbReference>
<dbReference type="AlphaFoldDB" id="A0A918YJA9"/>
<keyword evidence="4" id="KW-1185">Reference proteome</keyword>
<comment type="caution">
    <text evidence="3">The sequence shown here is derived from an EMBL/GenBank/DDBJ whole genome shotgun (WGS) entry which is preliminary data.</text>
</comment>
<evidence type="ECO:0000313" key="3">
    <source>
        <dbReference type="EMBL" id="GHE04244.1"/>
    </source>
</evidence>
<organism evidence="3 4">
    <name type="scientific">Streptomyces alanosinicus</name>
    <dbReference type="NCBI Taxonomy" id="68171"/>
    <lineage>
        <taxon>Bacteria</taxon>
        <taxon>Bacillati</taxon>
        <taxon>Actinomycetota</taxon>
        <taxon>Actinomycetes</taxon>
        <taxon>Kitasatosporales</taxon>
        <taxon>Streptomycetaceae</taxon>
        <taxon>Streptomyces</taxon>
    </lineage>
</organism>
<accession>A0A918YJA9</accession>
<reference evidence="3" key="2">
    <citation type="submission" date="2020-09" db="EMBL/GenBank/DDBJ databases">
        <authorList>
            <person name="Sun Q."/>
            <person name="Ohkuma M."/>
        </authorList>
    </citation>
    <scope>NUCLEOTIDE SEQUENCE</scope>
    <source>
        <strain evidence="3">JCM 4714</strain>
    </source>
</reference>
<evidence type="ECO:0000256" key="2">
    <source>
        <dbReference type="SAM" id="SignalP"/>
    </source>
</evidence>
<feature type="region of interest" description="Disordered" evidence="1">
    <location>
        <begin position="25"/>
        <end position="52"/>
    </location>
</feature>
<protein>
    <recommendedName>
        <fullName evidence="5">DUF11 domain-containing protein</fullName>
    </recommendedName>
</protein>
<dbReference type="EMBL" id="BMVG01000007">
    <property type="protein sequence ID" value="GHE04244.1"/>
    <property type="molecule type" value="Genomic_DNA"/>
</dbReference>
<dbReference type="GO" id="GO:0005975">
    <property type="term" value="P:carbohydrate metabolic process"/>
    <property type="evidence" value="ECO:0007669"/>
    <property type="project" value="UniProtKB-ARBA"/>
</dbReference>
<sequence length="178" mass="17598">MPRIRASIVSRVTLVVALCAAGAAPAAADQPRPQPHTKTARPGPPSAVDPSRSDLDIVALSVGGVLPGGTTMLRVLIANFGPDETASTATVRVTVPGGAAAVGPFFPPSCTPDASGGTVVCTFAPGLGLLKTATVQIPVRVPSDIAHGVTLSGGRVAVSSPDDTNSGNNTASFALQVG</sequence>
<dbReference type="Gene3D" id="2.60.40.10">
    <property type="entry name" value="Immunoglobulins"/>
    <property type="match status" value="1"/>
</dbReference>